<evidence type="ECO:0000256" key="2">
    <source>
        <dbReference type="ARBA" id="ARBA00023315"/>
    </source>
</evidence>
<dbReference type="PANTHER" id="PTHR10908">
    <property type="entry name" value="SEROTONIN N-ACETYLTRANSFERASE"/>
    <property type="match status" value="1"/>
</dbReference>
<evidence type="ECO:0000313" key="4">
    <source>
        <dbReference type="EMBL" id="MPN59043.1"/>
    </source>
</evidence>
<feature type="domain" description="N-acetyltransferase" evidence="3">
    <location>
        <begin position="1"/>
        <end position="159"/>
    </location>
</feature>
<dbReference type="PROSITE" id="PS51186">
    <property type="entry name" value="GNAT"/>
    <property type="match status" value="1"/>
</dbReference>
<dbReference type="AlphaFoldDB" id="A0A645JHG4"/>
<organism evidence="4">
    <name type="scientific">bioreactor metagenome</name>
    <dbReference type="NCBI Taxonomy" id="1076179"/>
    <lineage>
        <taxon>unclassified sequences</taxon>
        <taxon>metagenomes</taxon>
        <taxon>ecological metagenomes</taxon>
    </lineage>
</organism>
<dbReference type="PANTHER" id="PTHR10908:SF0">
    <property type="entry name" value="SEROTONIN N-ACETYLTRANSFERASE"/>
    <property type="match status" value="1"/>
</dbReference>
<gene>
    <name evidence="4" type="ORF">SDC9_206761</name>
</gene>
<dbReference type="SUPFAM" id="SSF55729">
    <property type="entry name" value="Acyl-CoA N-acyltransferases (Nat)"/>
    <property type="match status" value="1"/>
</dbReference>
<name>A0A645JHG4_9ZZZZ</name>
<evidence type="ECO:0000256" key="1">
    <source>
        <dbReference type="ARBA" id="ARBA00022679"/>
    </source>
</evidence>
<keyword evidence="2" id="KW-0012">Acyltransferase</keyword>
<dbReference type="GO" id="GO:0008080">
    <property type="term" value="F:N-acetyltransferase activity"/>
    <property type="evidence" value="ECO:0007669"/>
    <property type="project" value="UniProtKB-ARBA"/>
</dbReference>
<reference evidence="4" key="1">
    <citation type="submission" date="2019-08" db="EMBL/GenBank/DDBJ databases">
        <authorList>
            <person name="Kucharzyk K."/>
            <person name="Murdoch R.W."/>
            <person name="Higgins S."/>
            <person name="Loffler F."/>
        </authorList>
    </citation>
    <scope>NUCLEOTIDE SEQUENCE</scope>
</reference>
<protein>
    <recommendedName>
        <fullName evidence="3">N-acetyltransferase domain-containing protein</fullName>
    </recommendedName>
</protein>
<accession>A0A645JHG4</accession>
<dbReference type="CDD" id="cd04301">
    <property type="entry name" value="NAT_SF"/>
    <property type="match status" value="1"/>
</dbReference>
<proteinExistence type="predicted"/>
<keyword evidence="1" id="KW-0808">Transferase</keyword>
<dbReference type="InterPro" id="IPR051635">
    <property type="entry name" value="SNAT-like"/>
</dbReference>
<dbReference type="Gene3D" id="3.40.630.30">
    <property type="match status" value="1"/>
</dbReference>
<dbReference type="InterPro" id="IPR016181">
    <property type="entry name" value="Acyl_CoA_acyltransferase"/>
</dbReference>
<dbReference type="Pfam" id="PF00583">
    <property type="entry name" value="Acetyltransf_1"/>
    <property type="match status" value="1"/>
</dbReference>
<comment type="caution">
    <text evidence="4">The sequence shown here is derived from an EMBL/GenBank/DDBJ whole genome shotgun (WGS) entry which is preliminary data.</text>
</comment>
<dbReference type="EMBL" id="VSSQ01132550">
    <property type="protein sequence ID" value="MPN59043.1"/>
    <property type="molecule type" value="Genomic_DNA"/>
</dbReference>
<dbReference type="InterPro" id="IPR000182">
    <property type="entry name" value="GNAT_dom"/>
</dbReference>
<evidence type="ECO:0000259" key="3">
    <source>
        <dbReference type="PROSITE" id="PS51186"/>
    </source>
</evidence>
<sequence>MKIRTAGMADLKALTAVEAACFPLAEAAGEADFAARLRVYPNHFWLLEEDGKVVSFVNGMVTDEPSIRDEMYADASLHQENGAWQAIFGVNTLPEYRRRGLAAKLLTAAEEDARAAGRRGCILTCKDRLISWYEKLGYRNQGVSRSVHGGVVWYDMVLEF</sequence>